<accession>A0A6A6UBI8</accession>
<dbReference type="AlphaFoldDB" id="A0A6A6UBI8"/>
<dbReference type="Proteomes" id="UP000799302">
    <property type="component" value="Unassembled WGS sequence"/>
</dbReference>
<organism evidence="1 2">
    <name type="scientific">Microthyrium microscopicum</name>
    <dbReference type="NCBI Taxonomy" id="703497"/>
    <lineage>
        <taxon>Eukaryota</taxon>
        <taxon>Fungi</taxon>
        <taxon>Dikarya</taxon>
        <taxon>Ascomycota</taxon>
        <taxon>Pezizomycotina</taxon>
        <taxon>Dothideomycetes</taxon>
        <taxon>Dothideomycetes incertae sedis</taxon>
        <taxon>Microthyriales</taxon>
        <taxon>Microthyriaceae</taxon>
        <taxon>Microthyrium</taxon>
    </lineage>
</organism>
<gene>
    <name evidence="1" type="ORF">BT63DRAFT_456461</name>
</gene>
<name>A0A6A6UBI8_9PEZI</name>
<reference evidence="1" key="1">
    <citation type="journal article" date="2020" name="Stud. Mycol.">
        <title>101 Dothideomycetes genomes: a test case for predicting lifestyles and emergence of pathogens.</title>
        <authorList>
            <person name="Haridas S."/>
            <person name="Albert R."/>
            <person name="Binder M."/>
            <person name="Bloem J."/>
            <person name="Labutti K."/>
            <person name="Salamov A."/>
            <person name="Andreopoulos B."/>
            <person name="Baker S."/>
            <person name="Barry K."/>
            <person name="Bills G."/>
            <person name="Bluhm B."/>
            <person name="Cannon C."/>
            <person name="Castanera R."/>
            <person name="Culley D."/>
            <person name="Daum C."/>
            <person name="Ezra D."/>
            <person name="Gonzalez J."/>
            <person name="Henrissat B."/>
            <person name="Kuo A."/>
            <person name="Liang C."/>
            <person name="Lipzen A."/>
            <person name="Lutzoni F."/>
            <person name="Magnuson J."/>
            <person name="Mondo S."/>
            <person name="Nolan M."/>
            <person name="Ohm R."/>
            <person name="Pangilinan J."/>
            <person name="Park H.-J."/>
            <person name="Ramirez L."/>
            <person name="Alfaro M."/>
            <person name="Sun H."/>
            <person name="Tritt A."/>
            <person name="Yoshinaga Y."/>
            <person name="Zwiers L.-H."/>
            <person name="Turgeon B."/>
            <person name="Goodwin S."/>
            <person name="Spatafora J."/>
            <person name="Crous P."/>
            <person name="Grigoriev I."/>
        </authorList>
    </citation>
    <scope>NUCLEOTIDE SEQUENCE</scope>
    <source>
        <strain evidence="1">CBS 115976</strain>
    </source>
</reference>
<evidence type="ECO:0000313" key="2">
    <source>
        <dbReference type="Proteomes" id="UP000799302"/>
    </source>
</evidence>
<protein>
    <submittedName>
        <fullName evidence="1">Uncharacterized protein</fullName>
    </submittedName>
</protein>
<dbReference type="EMBL" id="MU004236">
    <property type="protein sequence ID" value="KAF2668817.1"/>
    <property type="molecule type" value="Genomic_DNA"/>
</dbReference>
<evidence type="ECO:0000313" key="1">
    <source>
        <dbReference type="EMBL" id="KAF2668817.1"/>
    </source>
</evidence>
<keyword evidence="2" id="KW-1185">Reference proteome</keyword>
<sequence>MPREAWFQFSNLTRNIGPREASKPCRSFDEFYELPSISTFWGYSDVDGLEESIIFDDEVVSTKNSMKTITNIHEGMLHRGSSLLEPERQLRFETIENAYRR</sequence>
<proteinExistence type="predicted"/>